<evidence type="ECO:0000256" key="1">
    <source>
        <dbReference type="ARBA" id="ARBA00022741"/>
    </source>
</evidence>
<name>A0AAV7KKR0_9METZ</name>
<dbReference type="GO" id="GO:0003924">
    <property type="term" value="F:GTPase activity"/>
    <property type="evidence" value="ECO:0007669"/>
    <property type="project" value="InterPro"/>
</dbReference>
<dbReference type="GO" id="GO:0005525">
    <property type="term" value="F:GTP binding"/>
    <property type="evidence" value="ECO:0007669"/>
    <property type="project" value="UniProtKB-KW"/>
</dbReference>
<proteinExistence type="predicted"/>
<feature type="region of interest" description="Disordered" evidence="5">
    <location>
        <begin position="1"/>
        <end position="20"/>
    </location>
</feature>
<keyword evidence="2 3" id="KW-0342">GTP-binding</keyword>
<evidence type="ECO:0000313" key="7">
    <source>
        <dbReference type="Proteomes" id="UP001165289"/>
    </source>
</evidence>
<feature type="binding site" evidence="4">
    <location>
        <position position="161"/>
    </location>
    <ligand>
        <name>Mg(2+)</name>
        <dbReference type="ChEBI" id="CHEBI:18420"/>
    </ligand>
</feature>
<feature type="region of interest" description="Disordered" evidence="5">
    <location>
        <begin position="74"/>
        <end position="96"/>
    </location>
</feature>
<feature type="compositionally biased region" description="Low complexity" evidence="5">
    <location>
        <begin position="78"/>
        <end position="93"/>
    </location>
</feature>
<sequence>MGQEFTKTDTTVLRKRSSQSECSDLEENRLKYSHGILDYKYKFSHPLMETRSYSNHPIPDRKFSHPIFLDHTHASSQSNQSLLDSRPSSSQSNHGFLDMFPSLSNPRLRLVSSQPDLHLIDPPRKQRILMLGLDGAGKSTLFQRIRETKKGIHTKVPNEPTIAYNVTSLDFDGRPCTLWDVSGSPLTRDLWKHYLSGTDCLVWVVDSSRLCRIQESRDLLHKIVSNQTMRSVPLVVVANKQDLPTARTLLELEEMLQLDEIREQGHFVKVITTSATTGKDTRKVLKKCKKVLSKSKSSNFNSDIN</sequence>
<dbReference type="SMART" id="SM00178">
    <property type="entry name" value="SAR"/>
    <property type="match status" value="1"/>
</dbReference>
<protein>
    <submittedName>
        <fullName evidence="6">Uncharacterized protein</fullName>
    </submittedName>
</protein>
<dbReference type="PANTHER" id="PTHR11711">
    <property type="entry name" value="ADP RIBOSYLATION FACTOR-RELATED"/>
    <property type="match status" value="1"/>
</dbReference>
<dbReference type="PROSITE" id="PS51417">
    <property type="entry name" value="ARF"/>
    <property type="match status" value="1"/>
</dbReference>
<dbReference type="NCBIfam" id="TIGR00231">
    <property type="entry name" value="small_GTP"/>
    <property type="match status" value="1"/>
</dbReference>
<feature type="binding site" evidence="3">
    <location>
        <begin position="132"/>
        <end position="139"/>
    </location>
    <ligand>
        <name>GTP</name>
        <dbReference type="ChEBI" id="CHEBI:37565"/>
    </ligand>
</feature>
<keyword evidence="7" id="KW-1185">Reference proteome</keyword>
<dbReference type="Pfam" id="PF00025">
    <property type="entry name" value="Arf"/>
    <property type="match status" value="1"/>
</dbReference>
<feature type="binding site" evidence="3">
    <location>
        <begin position="239"/>
        <end position="242"/>
    </location>
    <ligand>
        <name>GTP</name>
        <dbReference type="ChEBI" id="CHEBI:37565"/>
    </ligand>
</feature>
<evidence type="ECO:0000256" key="3">
    <source>
        <dbReference type="PIRSR" id="PIRSR606689-1"/>
    </source>
</evidence>
<evidence type="ECO:0000256" key="5">
    <source>
        <dbReference type="SAM" id="MobiDB-lite"/>
    </source>
</evidence>
<feature type="binding site" evidence="4">
    <location>
        <position position="139"/>
    </location>
    <ligand>
        <name>Mg(2+)</name>
        <dbReference type="ChEBI" id="CHEBI:18420"/>
    </ligand>
</feature>
<keyword evidence="4" id="KW-0460">Magnesium</keyword>
<dbReference type="InterPro" id="IPR024156">
    <property type="entry name" value="Small_GTPase_ARF"/>
</dbReference>
<gene>
    <name evidence="6" type="ORF">LOD99_9973</name>
</gene>
<reference evidence="6 7" key="1">
    <citation type="journal article" date="2023" name="BMC Biol.">
        <title>The compact genome of the sponge Oopsacas minuta (Hexactinellida) is lacking key metazoan core genes.</title>
        <authorList>
            <person name="Santini S."/>
            <person name="Schenkelaars Q."/>
            <person name="Jourda C."/>
            <person name="Duchesne M."/>
            <person name="Belahbib H."/>
            <person name="Rocher C."/>
            <person name="Selva M."/>
            <person name="Riesgo A."/>
            <person name="Vervoort M."/>
            <person name="Leys S.P."/>
            <person name="Kodjabachian L."/>
            <person name="Le Bivic A."/>
            <person name="Borchiellini C."/>
            <person name="Claverie J.M."/>
            <person name="Renard E."/>
        </authorList>
    </citation>
    <scope>NUCLEOTIDE SEQUENCE [LARGE SCALE GENOMIC DNA]</scope>
    <source>
        <strain evidence="6">SPO-2</strain>
    </source>
</reference>
<dbReference type="GO" id="GO:0046872">
    <property type="term" value="F:metal ion binding"/>
    <property type="evidence" value="ECO:0007669"/>
    <property type="project" value="UniProtKB-KW"/>
</dbReference>
<keyword evidence="1 3" id="KW-0547">Nucleotide-binding</keyword>
<dbReference type="AlphaFoldDB" id="A0AAV7KKR0"/>
<evidence type="ECO:0000256" key="2">
    <source>
        <dbReference type="ARBA" id="ARBA00023134"/>
    </source>
</evidence>
<keyword evidence="4" id="KW-0479">Metal-binding</keyword>
<evidence type="ECO:0000256" key="4">
    <source>
        <dbReference type="PIRSR" id="PIRSR606689-2"/>
    </source>
</evidence>
<dbReference type="InterPro" id="IPR005225">
    <property type="entry name" value="Small_GTP-bd"/>
</dbReference>
<dbReference type="PRINTS" id="PR00328">
    <property type="entry name" value="SAR1GTPBP"/>
</dbReference>
<dbReference type="SUPFAM" id="SSF52540">
    <property type="entry name" value="P-loop containing nucleoside triphosphate hydrolases"/>
    <property type="match status" value="1"/>
</dbReference>
<comment type="caution">
    <text evidence="6">The sequence shown here is derived from an EMBL/GenBank/DDBJ whole genome shotgun (WGS) entry which is preliminary data.</text>
</comment>
<dbReference type="EMBL" id="JAKMXF010000012">
    <property type="protein sequence ID" value="KAI6661390.1"/>
    <property type="molecule type" value="Genomic_DNA"/>
</dbReference>
<dbReference type="Proteomes" id="UP001165289">
    <property type="component" value="Unassembled WGS sequence"/>
</dbReference>
<dbReference type="SMART" id="SM00177">
    <property type="entry name" value="ARF"/>
    <property type="match status" value="1"/>
</dbReference>
<accession>A0AAV7KKR0</accession>
<organism evidence="6 7">
    <name type="scientific">Oopsacas minuta</name>
    <dbReference type="NCBI Taxonomy" id="111878"/>
    <lineage>
        <taxon>Eukaryota</taxon>
        <taxon>Metazoa</taxon>
        <taxon>Porifera</taxon>
        <taxon>Hexactinellida</taxon>
        <taxon>Hexasterophora</taxon>
        <taxon>Lyssacinosida</taxon>
        <taxon>Leucopsacidae</taxon>
        <taxon>Oopsacas</taxon>
    </lineage>
</organism>
<dbReference type="InterPro" id="IPR006689">
    <property type="entry name" value="Small_GTPase_ARF/SAR"/>
</dbReference>
<dbReference type="Gene3D" id="3.40.50.300">
    <property type="entry name" value="P-loop containing nucleotide triphosphate hydrolases"/>
    <property type="match status" value="1"/>
</dbReference>
<feature type="binding site" evidence="3">
    <location>
        <position position="183"/>
    </location>
    <ligand>
        <name>GTP</name>
        <dbReference type="ChEBI" id="CHEBI:37565"/>
    </ligand>
</feature>
<evidence type="ECO:0000313" key="6">
    <source>
        <dbReference type="EMBL" id="KAI6661390.1"/>
    </source>
</evidence>
<dbReference type="InterPro" id="IPR027417">
    <property type="entry name" value="P-loop_NTPase"/>
</dbReference>